<feature type="compositionally biased region" description="Basic and acidic residues" evidence="1">
    <location>
        <begin position="632"/>
        <end position="656"/>
    </location>
</feature>
<dbReference type="Gene3D" id="2.60.40.3440">
    <property type="match status" value="1"/>
</dbReference>
<dbReference type="InterPro" id="IPR028974">
    <property type="entry name" value="TSP_type-3_rpt"/>
</dbReference>
<dbReference type="Gene3D" id="3.40.390.10">
    <property type="entry name" value="Collagenase (Catalytic Domain)"/>
    <property type="match status" value="1"/>
</dbReference>
<dbReference type="Pfam" id="PF17963">
    <property type="entry name" value="Big_9"/>
    <property type="match status" value="1"/>
</dbReference>
<keyword evidence="3" id="KW-1185">Reference proteome</keyword>
<dbReference type="AlphaFoldDB" id="H0EAR7"/>
<dbReference type="PATRIC" id="fig|1097667.3.peg.3906"/>
<dbReference type="GO" id="GO:0008237">
    <property type="term" value="F:metallopeptidase activity"/>
    <property type="evidence" value="ECO:0007669"/>
    <property type="project" value="InterPro"/>
</dbReference>
<feature type="region of interest" description="Disordered" evidence="1">
    <location>
        <begin position="252"/>
        <end position="279"/>
    </location>
</feature>
<dbReference type="Gene3D" id="4.10.1080.10">
    <property type="entry name" value="TSP type-3 repeat"/>
    <property type="match status" value="1"/>
</dbReference>
<evidence type="ECO:0000313" key="3">
    <source>
        <dbReference type="Proteomes" id="UP000005143"/>
    </source>
</evidence>
<feature type="region of interest" description="Disordered" evidence="1">
    <location>
        <begin position="751"/>
        <end position="776"/>
    </location>
</feature>
<evidence type="ECO:0000313" key="2">
    <source>
        <dbReference type="EMBL" id="EHN09242.1"/>
    </source>
</evidence>
<dbReference type="Proteomes" id="UP000005143">
    <property type="component" value="Unassembled WGS sequence"/>
</dbReference>
<dbReference type="SUPFAM" id="SSF55486">
    <property type="entry name" value="Metalloproteases ('zincins'), catalytic domain"/>
    <property type="match status" value="1"/>
</dbReference>
<dbReference type="EMBL" id="AGUD01000297">
    <property type="protein sequence ID" value="EHN09242.1"/>
    <property type="molecule type" value="Genomic_DNA"/>
</dbReference>
<proteinExistence type="predicted"/>
<sequence length="891" mass="93442">MTWKQTGVPRQVRFKLVAVLEIGPGISFPVAVGTKFTGGGLFLTGTGLPSSSPEMTITAVDHQRGDFTAEAEVTHTYGGDETRFPASWGLPAPPADGAGRTRFDRGHINNGVDPDGPPMPATVRTVVDLSVPESPESLLPPVVKCRLRTVCQFGPRVKGPVDGLRFRLATPAELGQSGSREFAHPGPPQATHAATVDPETGVFSWNTTGAQRRSAGRSFYSTQIVIERKNAAGDVVVASSADFVIELTDEASGCVDTDDDGSSDDDQDGLCDSWETTGIDVDDDGEVDLKLYDGNRDGTISASERGDPDVPDVFVEVDYMPLLRPSPTALDAVVRAFAAAPRPIRLHYVVDDMIPFAENTIFTGCPADCPAGAVDFNDRKAEFFGTAGERAGTHSDKVLESKRLAFHYAQWIHGLAGYGTTSGRSEVGGNDLVVSLGRWGLLFGRRGGTADDQAGTFMHELGHNFGLRHGGGDNVQCKPNYLSVMNYARQFEGGMTPHRRLDYSRAALPTLDEAALVEANGIGVAGPSDEVVAHGPGRIRVSPVAGPIDWDDGQPEGPDVPVSADINDLGNPSCVGAGTMLTGYDDWANLDLRFHDSPDFADGAGTTVDEQSEELTYDALAAISPDDDDDGVRDIDDLCRGRADPGQEDRDGDGVGDRCQPQARDDRFAAPGGRLIAPRPGILANDTLGGALLTRQTVTTANGGRATIKADGSVDYAAAAGFTGTDSFEYVLENSPAASTATARIDVAAAGAPQVDPPSGPGAAGDGPPPAPPGRSATIGKITATAKAGGKIRLRIATTGAGALQAVATIRRRATPKRGGKPVKTVTVRYGSARRTLRSGGTVTVTIAPGTSLLRTLRKTKRLPVALAVTLAPGRGATTVTRRARVTARLR</sequence>
<protein>
    <submittedName>
        <fullName evidence="2">Uncharacterized protein</fullName>
    </submittedName>
</protein>
<name>H0EAR7_9ACTN</name>
<dbReference type="GO" id="GO:0005509">
    <property type="term" value="F:calcium ion binding"/>
    <property type="evidence" value="ECO:0007669"/>
    <property type="project" value="InterPro"/>
</dbReference>
<organism evidence="2 3">
    <name type="scientific">Patulibacter medicamentivorans</name>
    <dbReference type="NCBI Taxonomy" id="1097667"/>
    <lineage>
        <taxon>Bacteria</taxon>
        <taxon>Bacillati</taxon>
        <taxon>Actinomycetota</taxon>
        <taxon>Thermoleophilia</taxon>
        <taxon>Solirubrobacterales</taxon>
        <taxon>Patulibacteraceae</taxon>
        <taxon>Patulibacter</taxon>
    </lineage>
</organism>
<accession>H0EAR7</accession>
<comment type="caution">
    <text evidence="2">The sequence shown here is derived from an EMBL/GenBank/DDBJ whole genome shotgun (WGS) entry which is preliminary data.</text>
</comment>
<gene>
    <name evidence="2" type="ORF">PAI11_39410</name>
</gene>
<feature type="region of interest" description="Disordered" evidence="1">
    <location>
        <begin position="622"/>
        <end position="676"/>
    </location>
</feature>
<reference evidence="2 3" key="1">
    <citation type="journal article" date="2013" name="Biodegradation">
        <title>Quantitative proteomic analysis of ibuprofen-degrading Patulibacter sp. strain I11.</title>
        <authorList>
            <person name="Almeida B."/>
            <person name="Kjeldal H."/>
            <person name="Lolas I."/>
            <person name="Knudsen A.D."/>
            <person name="Carvalho G."/>
            <person name="Nielsen K.L."/>
            <person name="Barreto Crespo M.T."/>
            <person name="Stensballe A."/>
            <person name="Nielsen J.L."/>
        </authorList>
    </citation>
    <scope>NUCLEOTIDE SEQUENCE [LARGE SCALE GENOMIC DNA]</scope>
    <source>
        <strain evidence="2 3">I11</strain>
    </source>
</reference>
<evidence type="ECO:0000256" key="1">
    <source>
        <dbReference type="SAM" id="MobiDB-lite"/>
    </source>
</evidence>
<feature type="compositionally biased region" description="Acidic residues" evidence="1">
    <location>
        <begin position="256"/>
        <end position="269"/>
    </location>
</feature>
<dbReference type="InterPro" id="IPR024079">
    <property type="entry name" value="MetalloPept_cat_dom_sf"/>
</dbReference>